<dbReference type="AlphaFoldDB" id="A0A918TRC2"/>
<dbReference type="GO" id="GO:0004057">
    <property type="term" value="F:arginyl-tRNA--protein transferase activity"/>
    <property type="evidence" value="ECO:0007669"/>
    <property type="project" value="InterPro"/>
</dbReference>
<feature type="domain" description="N-end rule aminoacyl transferase C-terminal" evidence="1">
    <location>
        <begin position="104"/>
        <end position="214"/>
    </location>
</feature>
<sequence>MSVKTDSADFWPLINELGEAQVIARERMDELWGEGWRHFGPRFFRYSLMWQEEQWKRVLNLRVPLAEWKPSKSQRRTLRRNEDLQVEFGPAEPGEEEEALFQAHKSRFRENVPDALSDFLGEEPNGVPLPCMQLSVRSGDRLVAASFLDIGLKACSSIYGIFDPAESQRRLGIFTMLMEMQYAREAGLDFYYLGYACIESSPYDYKKEVKPAWVWDWRQWRPFTPDDCSKQALPIPEGLMAIKRG</sequence>
<protein>
    <recommendedName>
        <fullName evidence="1">N-end rule aminoacyl transferase C-terminal domain-containing protein</fullName>
    </recommendedName>
</protein>
<evidence type="ECO:0000313" key="2">
    <source>
        <dbReference type="EMBL" id="GHC58515.1"/>
    </source>
</evidence>
<dbReference type="PANTHER" id="PTHR21367">
    <property type="entry name" value="ARGININE-TRNA-PROTEIN TRANSFERASE 1"/>
    <property type="match status" value="1"/>
</dbReference>
<reference evidence="2" key="2">
    <citation type="submission" date="2020-09" db="EMBL/GenBank/DDBJ databases">
        <authorList>
            <person name="Sun Q."/>
            <person name="Kim S."/>
        </authorList>
    </citation>
    <scope>NUCLEOTIDE SEQUENCE</scope>
    <source>
        <strain evidence="2">KCTC 12988</strain>
    </source>
</reference>
<dbReference type="Proteomes" id="UP000644507">
    <property type="component" value="Unassembled WGS sequence"/>
</dbReference>
<dbReference type="RefSeq" id="WP_189570757.1">
    <property type="nucleotide sequence ID" value="NZ_BMXI01000011.1"/>
</dbReference>
<evidence type="ECO:0000259" key="1">
    <source>
        <dbReference type="Pfam" id="PF04377"/>
    </source>
</evidence>
<accession>A0A918TRC2</accession>
<name>A0A918TRC2_9BACT</name>
<dbReference type="InterPro" id="IPR030700">
    <property type="entry name" value="N-end_Aminoacyl_Trfase"/>
</dbReference>
<dbReference type="InterPro" id="IPR007472">
    <property type="entry name" value="N-end_Aminoacyl_Trfase_C"/>
</dbReference>
<gene>
    <name evidence="2" type="ORF">GCM10007100_26910</name>
</gene>
<keyword evidence="3" id="KW-1185">Reference proteome</keyword>
<dbReference type="Pfam" id="PF04377">
    <property type="entry name" value="ATE_C"/>
    <property type="match status" value="1"/>
</dbReference>
<dbReference type="InterPro" id="IPR016181">
    <property type="entry name" value="Acyl_CoA_acyltransferase"/>
</dbReference>
<dbReference type="SUPFAM" id="SSF55729">
    <property type="entry name" value="Acyl-CoA N-acyltransferases (Nat)"/>
    <property type="match status" value="1"/>
</dbReference>
<dbReference type="EMBL" id="BMXI01000011">
    <property type="protein sequence ID" value="GHC58515.1"/>
    <property type="molecule type" value="Genomic_DNA"/>
</dbReference>
<proteinExistence type="predicted"/>
<evidence type="ECO:0000313" key="3">
    <source>
        <dbReference type="Proteomes" id="UP000644507"/>
    </source>
</evidence>
<dbReference type="PANTHER" id="PTHR21367:SF1">
    <property type="entry name" value="ARGINYL-TRNA--PROTEIN TRANSFERASE 1"/>
    <property type="match status" value="1"/>
</dbReference>
<comment type="caution">
    <text evidence="2">The sequence shown here is derived from an EMBL/GenBank/DDBJ whole genome shotgun (WGS) entry which is preliminary data.</text>
</comment>
<dbReference type="GO" id="GO:0005737">
    <property type="term" value="C:cytoplasm"/>
    <property type="evidence" value="ECO:0007669"/>
    <property type="project" value="TreeGrafter"/>
</dbReference>
<organism evidence="2 3">
    <name type="scientific">Roseibacillus persicicus</name>
    <dbReference type="NCBI Taxonomy" id="454148"/>
    <lineage>
        <taxon>Bacteria</taxon>
        <taxon>Pseudomonadati</taxon>
        <taxon>Verrucomicrobiota</taxon>
        <taxon>Verrucomicrobiia</taxon>
        <taxon>Verrucomicrobiales</taxon>
        <taxon>Verrucomicrobiaceae</taxon>
        <taxon>Roseibacillus</taxon>
    </lineage>
</organism>
<reference evidence="2" key="1">
    <citation type="journal article" date="2014" name="Int. J. Syst. Evol. Microbiol.">
        <title>Complete genome sequence of Corynebacterium casei LMG S-19264T (=DSM 44701T), isolated from a smear-ripened cheese.</title>
        <authorList>
            <consortium name="US DOE Joint Genome Institute (JGI-PGF)"/>
            <person name="Walter F."/>
            <person name="Albersmeier A."/>
            <person name="Kalinowski J."/>
            <person name="Ruckert C."/>
        </authorList>
    </citation>
    <scope>NUCLEOTIDE SEQUENCE</scope>
    <source>
        <strain evidence="2">KCTC 12988</strain>
    </source>
</reference>